<evidence type="ECO:0000313" key="3">
    <source>
        <dbReference type="Proteomes" id="UP001236014"/>
    </source>
</evidence>
<protein>
    <submittedName>
        <fullName evidence="2">Uncharacterized protein</fullName>
    </submittedName>
</protein>
<dbReference type="EMBL" id="CP127294">
    <property type="protein sequence ID" value="WIX82641.1"/>
    <property type="molecule type" value="Genomic_DNA"/>
</dbReference>
<dbReference type="KEGG" id="acab:QRX50_18615"/>
<feature type="region of interest" description="Disordered" evidence="1">
    <location>
        <begin position="25"/>
        <end position="62"/>
    </location>
</feature>
<proteinExistence type="predicted"/>
<accession>A0A9Y2IP95</accession>
<dbReference type="Proteomes" id="UP001236014">
    <property type="component" value="Chromosome"/>
</dbReference>
<evidence type="ECO:0000256" key="1">
    <source>
        <dbReference type="SAM" id="MobiDB-lite"/>
    </source>
</evidence>
<sequence>MWGRKEKDLPADTAAEAVEFARPLVHGGFSTPDDVAVRTARLQPRTPPRHSPTSATERSRNS</sequence>
<dbReference type="AlphaFoldDB" id="A0A9Y2IP95"/>
<gene>
    <name evidence="2" type="ORF">QRX50_18615</name>
</gene>
<name>A0A9Y2IP95_9PSEU</name>
<keyword evidence="3" id="KW-1185">Reference proteome</keyword>
<organism evidence="2 3">
    <name type="scientific">Amycolatopsis carbonis</name>
    <dbReference type="NCBI Taxonomy" id="715471"/>
    <lineage>
        <taxon>Bacteria</taxon>
        <taxon>Bacillati</taxon>
        <taxon>Actinomycetota</taxon>
        <taxon>Actinomycetes</taxon>
        <taxon>Pseudonocardiales</taxon>
        <taxon>Pseudonocardiaceae</taxon>
        <taxon>Amycolatopsis</taxon>
    </lineage>
</organism>
<evidence type="ECO:0000313" key="2">
    <source>
        <dbReference type="EMBL" id="WIX82641.1"/>
    </source>
</evidence>
<dbReference type="RefSeq" id="WP_285973206.1">
    <property type="nucleotide sequence ID" value="NZ_CP127294.1"/>
</dbReference>
<reference evidence="2 3" key="1">
    <citation type="submission" date="2023-06" db="EMBL/GenBank/DDBJ databases">
        <authorList>
            <person name="Oyuntsetseg B."/>
            <person name="Kim S.B."/>
        </authorList>
    </citation>
    <scope>NUCLEOTIDE SEQUENCE [LARGE SCALE GENOMIC DNA]</scope>
    <source>
        <strain evidence="2 3">2-15</strain>
    </source>
</reference>